<dbReference type="RefSeq" id="WP_166665642.1">
    <property type="nucleotide sequence ID" value="NZ_SNWQ01000018.1"/>
</dbReference>
<keyword evidence="4" id="KW-1185">Reference proteome</keyword>
<dbReference type="GO" id="GO:0005886">
    <property type="term" value="C:plasma membrane"/>
    <property type="evidence" value="ECO:0007669"/>
    <property type="project" value="TreeGrafter"/>
</dbReference>
<proteinExistence type="predicted"/>
<keyword evidence="2" id="KW-0812">Transmembrane</keyword>
<dbReference type="Proteomes" id="UP000295388">
    <property type="component" value="Unassembled WGS sequence"/>
</dbReference>
<evidence type="ECO:0000256" key="1">
    <source>
        <dbReference type="SAM" id="MobiDB-lite"/>
    </source>
</evidence>
<dbReference type="GO" id="GO:0004713">
    <property type="term" value="F:protein tyrosine kinase activity"/>
    <property type="evidence" value="ECO:0007669"/>
    <property type="project" value="TreeGrafter"/>
</dbReference>
<name>A0A4R6K3C9_9ACTN</name>
<evidence type="ECO:0000313" key="4">
    <source>
        <dbReference type="Proteomes" id="UP000295388"/>
    </source>
</evidence>
<gene>
    <name evidence="3" type="ORF">EV643_11899</name>
</gene>
<keyword evidence="2" id="KW-0472">Membrane</keyword>
<feature type="compositionally biased region" description="Acidic residues" evidence="1">
    <location>
        <begin position="620"/>
        <end position="631"/>
    </location>
</feature>
<dbReference type="InterPro" id="IPR050445">
    <property type="entry name" value="Bact_polysacc_biosynth/exp"/>
</dbReference>
<dbReference type="AlphaFoldDB" id="A0A4R6K3C9"/>
<accession>A0A4R6K3C9</accession>
<dbReference type="Gene3D" id="3.40.50.300">
    <property type="entry name" value="P-loop containing nucleotide triphosphate hydrolases"/>
    <property type="match status" value="1"/>
</dbReference>
<dbReference type="EMBL" id="SNWQ01000018">
    <property type="protein sequence ID" value="TDO43357.1"/>
    <property type="molecule type" value="Genomic_DNA"/>
</dbReference>
<reference evidence="3 4" key="1">
    <citation type="submission" date="2019-03" db="EMBL/GenBank/DDBJ databases">
        <title>Genomic Encyclopedia of Type Strains, Phase III (KMG-III): the genomes of soil and plant-associated and newly described type strains.</title>
        <authorList>
            <person name="Whitman W."/>
        </authorList>
    </citation>
    <scope>NUCLEOTIDE SEQUENCE [LARGE SCALE GENOMIC DNA]</scope>
    <source>
        <strain evidence="3 4">VKM Ac-2527</strain>
    </source>
</reference>
<organism evidence="3 4">
    <name type="scientific">Kribbella caucasensis</name>
    <dbReference type="NCBI Taxonomy" id="2512215"/>
    <lineage>
        <taxon>Bacteria</taxon>
        <taxon>Bacillati</taxon>
        <taxon>Actinomycetota</taxon>
        <taxon>Actinomycetes</taxon>
        <taxon>Propionibacteriales</taxon>
        <taxon>Kribbellaceae</taxon>
        <taxon>Kribbella</taxon>
    </lineage>
</organism>
<keyword evidence="2" id="KW-1133">Transmembrane helix</keyword>
<feature type="region of interest" description="Disordered" evidence="1">
    <location>
        <begin position="593"/>
        <end position="639"/>
    </location>
</feature>
<feature type="transmembrane region" description="Helical" evidence="2">
    <location>
        <begin position="30"/>
        <end position="48"/>
    </location>
</feature>
<dbReference type="SUPFAM" id="SSF52540">
    <property type="entry name" value="P-loop containing nucleoside triphosphate hydrolases"/>
    <property type="match status" value="1"/>
</dbReference>
<protein>
    <submittedName>
        <fullName evidence="3">Subunit length determinant protein</fullName>
    </submittedName>
</protein>
<evidence type="ECO:0000313" key="3">
    <source>
        <dbReference type="EMBL" id="TDO43357.1"/>
    </source>
</evidence>
<sequence>MSTVNMSDGTEMTGPAPGSRFTWSGLARRLPIVVLLLVVGTGLGFLGARQQPATYTAAATVLVEPADGNPYAPGTRGQNLANLGTEAQLVSSDAVAQIAKTTLRSNASVAALVEQLTVSTPPNSQVLEVSYTDITPVAARNGANAFANAYLVARERRAAQSVQVQINNLTKARAANQSALTRNVTALAKTQAGTPARVLAEQRVTTATLEATKLESQLSDLRLYQGDPGQVLSPATVPTGAAGLPNWILPAAGAALGLLLGLVFAIWRSLNDRALRTVDDVKALGYPVLSTVTTTAAVEPQGLLVDASVELPEGARLLRSVLGVSSPDGGAVLLVPAGSVESHTSTPLVLAAALARADQSVTLVDTDGELTQAARLTEADGVAEVLNDLVDSTGVAKEYQPNLRFVPVGAGHSGSVDKLASPQMRGFLDELIRDSRWLLVAGPIASAPETLTLADLCSDVVILVSLRQTTSAELQHAADAVTRGGAKLVGVVVDTPRRRRDKARTPENAAVAVVAAPVIDMVDEPQEDGAELTEQEVPQEVATNGVQVNGAAVNGVAAYAHPSHELPGRDWPGHELPAPELADQEVPDREVVAPAVDETEEIPVVRGEDDDERVAPPWFPDDDSGSGDETDYAGSRRLM</sequence>
<dbReference type="InterPro" id="IPR027417">
    <property type="entry name" value="P-loop_NTPase"/>
</dbReference>
<comment type="caution">
    <text evidence="3">The sequence shown here is derived from an EMBL/GenBank/DDBJ whole genome shotgun (WGS) entry which is preliminary data.</text>
</comment>
<dbReference type="PANTHER" id="PTHR32309:SF13">
    <property type="entry name" value="FERRIC ENTEROBACTIN TRANSPORT PROTEIN FEPE"/>
    <property type="match status" value="1"/>
</dbReference>
<evidence type="ECO:0000256" key="2">
    <source>
        <dbReference type="SAM" id="Phobius"/>
    </source>
</evidence>
<feature type="transmembrane region" description="Helical" evidence="2">
    <location>
        <begin position="247"/>
        <end position="267"/>
    </location>
</feature>
<dbReference type="PANTHER" id="PTHR32309">
    <property type="entry name" value="TYROSINE-PROTEIN KINASE"/>
    <property type="match status" value="1"/>
</dbReference>